<dbReference type="CDD" id="cd18914">
    <property type="entry name" value="bHLH_AtORG2_like"/>
    <property type="match status" value="1"/>
</dbReference>
<dbReference type="EMBL" id="CP002688">
    <property type="protein sequence ID" value="ANM70906.1"/>
    <property type="molecule type" value="Genomic_DNA"/>
</dbReference>
<dbReference type="PANTHER" id="PTHR13935:SF106">
    <property type="entry name" value="ACHAETE-SCUTE COMPLEX PROTEIN T5-RELATED"/>
    <property type="match status" value="1"/>
</dbReference>
<dbReference type="RefSeq" id="NP_001332480.1">
    <property type="nucleotide sequence ID" value="NM_001344960.1"/>
</dbReference>
<keyword evidence="2" id="KW-0805">Transcription regulation</keyword>
<keyword evidence="7" id="KW-0732">Signal</keyword>
<evidence type="ECO:0000256" key="7">
    <source>
        <dbReference type="SAM" id="SignalP"/>
    </source>
</evidence>
<keyword evidence="11" id="KW-1185">Reference proteome</keyword>
<keyword evidence="5" id="KW-0539">Nucleus</keyword>
<evidence type="ECO:0000256" key="5">
    <source>
        <dbReference type="ARBA" id="ARBA00023242"/>
    </source>
</evidence>
<dbReference type="InterPro" id="IPR011598">
    <property type="entry name" value="bHLH_dom"/>
</dbReference>
<dbReference type="AlphaFoldDB" id="A0A1P8BH39"/>
<protein>
    <submittedName>
        <fullName evidence="10">Basic helix-loop-helix (BHLH) DNA-binding superfamily protein</fullName>
    </submittedName>
</protein>
<feature type="chain" id="PRO_5010206135" evidence="7">
    <location>
        <begin position="25"/>
        <end position="269"/>
    </location>
</feature>
<dbReference type="SUPFAM" id="SSF47459">
    <property type="entry name" value="HLH, helix-loop-helix DNA-binding domain"/>
    <property type="match status" value="1"/>
</dbReference>
<dbReference type="Pfam" id="PF00010">
    <property type="entry name" value="HLH"/>
    <property type="match status" value="1"/>
</dbReference>
<dbReference type="TAIR" id="AT5G51790"/>
<accession>A0A1P8BH39</accession>
<dbReference type="GO" id="GO:0005634">
    <property type="term" value="C:nucleus"/>
    <property type="evidence" value="ECO:0007669"/>
    <property type="project" value="UniProtKB-SubCell"/>
</dbReference>
<evidence type="ECO:0000256" key="3">
    <source>
        <dbReference type="ARBA" id="ARBA00023125"/>
    </source>
</evidence>
<reference evidence="10 11" key="1">
    <citation type="journal article" date="2000" name="Nature">
        <title>Sequence and analysis of chromosome 5 of the plant Arabidopsis thaliana.</title>
        <authorList>
            <consortium name="Kazusa DNA Research Institute"/>
            <consortium name="Cold Spring Harbor and Washington University in St Louis Sequencing Consortium"/>
            <consortium name="European Union Arabidopsis Genome Sequencing Consortium"/>
            <person name="Tabata S."/>
            <person name="Kaneko T."/>
            <person name="Nakamura Y."/>
            <person name="Kotani H."/>
            <person name="Kato T."/>
            <person name="Asamizu E."/>
            <person name="Miyajima N."/>
            <person name="Sasamoto S."/>
            <person name="Kimura T."/>
            <person name="Hosouchi T."/>
            <person name="Kawashima K."/>
            <person name="Kohara M."/>
            <person name="Matsumoto M."/>
            <person name="Matsuno A."/>
            <person name="Muraki A."/>
            <person name="Nakayama S."/>
            <person name="Nakazaki N."/>
            <person name="Naruo K."/>
            <person name="Okumura S."/>
            <person name="Shinpo S."/>
            <person name="Takeuchi C."/>
            <person name="Wada T."/>
            <person name="Watanabe A."/>
            <person name="Yamada M."/>
            <person name="Yasuda M."/>
            <person name="Sato S."/>
            <person name="de la Bastide M."/>
            <person name="Huang E."/>
            <person name="Spiegel L."/>
            <person name="Gnoj L."/>
            <person name="O'Shaughnessy A."/>
            <person name="Preston R."/>
            <person name="Habermann K."/>
            <person name="Murray J."/>
            <person name="Johnson D."/>
            <person name="Rohlfing T."/>
            <person name="Nelson J."/>
            <person name="Stoneking T."/>
            <person name="Pepin K."/>
            <person name="Spieth J."/>
            <person name="Sekhon M."/>
            <person name="Armstrong J."/>
            <person name="Becker M."/>
            <person name="Belter E."/>
            <person name="Cordum H."/>
            <person name="Cordes M."/>
            <person name="Courtney L."/>
            <person name="Courtney W."/>
            <person name="Dante M."/>
            <person name="Du H."/>
            <person name="Edwards J."/>
            <person name="Fryman J."/>
            <person name="Haakensen B."/>
            <person name="Lamar E."/>
            <person name="Latreille P."/>
            <person name="Leonard S."/>
            <person name="Meyer R."/>
            <person name="Mulvaney E."/>
            <person name="Ozersky P."/>
            <person name="Riley A."/>
            <person name="Strowmatt C."/>
            <person name="Wagner-McPherson C."/>
            <person name="Wollam A."/>
            <person name="Yoakum M."/>
            <person name="Bell M."/>
            <person name="Dedhia N."/>
            <person name="Parnell L."/>
            <person name="Shah R."/>
            <person name="Rodriguez M."/>
            <person name="See L.H."/>
            <person name="Vil D."/>
            <person name="Baker J."/>
            <person name="Kirchoff K."/>
            <person name="Toth K."/>
            <person name="King L."/>
            <person name="Bahret A."/>
            <person name="Miller B."/>
            <person name="Marra M."/>
            <person name="Martienssen R."/>
            <person name="McCombie W.R."/>
            <person name="Wilson R.K."/>
            <person name="Murphy G."/>
            <person name="Bancroft I."/>
            <person name="Volckaert G."/>
            <person name="Wambutt R."/>
            <person name="Dusterhoft A."/>
            <person name="Stiekema W."/>
            <person name="Pohl T."/>
            <person name="Entian K.D."/>
            <person name="Terryn N."/>
            <person name="Hartley N."/>
            <person name="Bent E."/>
            <person name="Johnson S."/>
            <person name="Langham S.A."/>
            <person name="McCullagh B."/>
            <person name="Robben J."/>
            <person name="Grymonprez B."/>
            <person name="Zimmermann W."/>
            <person name="Ramsperger U."/>
            <person name="Wedler H."/>
            <person name="Balke K."/>
            <person name="Wedler E."/>
            <person name="Peters S."/>
            <person name="van Staveren M."/>
            <person name="Dirkse W."/>
            <person name="Mooijman P."/>
            <person name="Lankhorst R.K."/>
            <person name="Weitzenegger T."/>
            <person name="Bothe G."/>
            <person name="Rose M."/>
            <person name="Hauf J."/>
            <person name="Berneiser S."/>
            <person name="Hempel S."/>
            <person name="Feldpausch M."/>
            <person name="Lamberth S."/>
            <person name="Villarroel R."/>
            <person name="Gielen J."/>
            <person name="Ardiles W."/>
            <person name="Bents O."/>
            <person name="Lemcke K."/>
            <person name="Kolesov G."/>
            <person name="Mayer K."/>
            <person name="Rudd S."/>
            <person name="Schoof H."/>
            <person name="Schueller C."/>
            <person name="Zaccaria P."/>
            <person name="Mewes H.W."/>
            <person name="Bevan M."/>
            <person name="Fransz P."/>
        </authorList>
    </citation>
    <scope>NUCLEOTIDE SEQUENCE [LARGE SCALE GENOMIC DNA]</scope>
    <source>
        <strain evidence="11">cv. Columbia</strain>
    </source>
</reference>
<feature type="domain" description="BHLH" evidence="8">
    <location>
        <begin position="91"/>
        <end position="143"/>
    </location>
</feature>
<evidence type="ECO:0000256" key="2">
    <source>
        <dbReference type="ARBA" id="ARBA00023015"/>
    </source>
</evidence>
<dbReference type="InterPro" id="IPR036638">
    <property type="entry name" value="HLH_DNA-bd_sf"/>
</dbReference>
<dbReference type="InterPro" id="IPR015660">
    <property type="entry name" value="MASH1/Ascl1a-like"/>
</dbReference>
<dbReference type="PROSITE" id="PS50888">
    <property type="entry name" value="BHLH"/>
    <property type="match status" value="1"/>
</dbReference>
<dbReference type="GO" id="GO:0003677">
    <property type="term" value="F:DNA binding"/>
    <property type="evidence" value="ECO:0007669"/>
    <property type="project" value="UniProtKB-KW"/>
</dbReference>
<dbReference type="SMR" id="A0A1P8BH39"/>
<keyword evidence="12" id="KW-1267">Proteomics identification</keyword>
<dbReference type="GO" id="GO:0046983">
    <property type="term" value="F:protein dimerization activity"/>
    <property type="evidence" value="ECO:0007669"/>
    <property type="project" value="InterPro"/>
</dbReference>
<evidence type="ECO:0000256" key="6">
    <source>
        <dbReference type="SAM" id="MobiDB-lite"/>
    </source>
</evidence>
<evidence type="ECO:0000256" key="1">
    <source>
        <dbReference type="ARBA" id="ARBA00004123"/>
    </source>
</evidence>
<feature type="region of interest" description="Disordered" evidence="6">
    <location>
        <begin position="57"/>
        <end position="92"/>
    </location>
</feature>
<reference evidence="11" key="2">
    <citation type="journal article" date="2017" name="Plant J.">
        <title>Araport11: a complete reannotation of the Arabidopsis thaliana reference genome.</title>
        <authorList>
            <person name="Cheng C.Y."/>
            <person name="Krishnakumar V."/>
            <person name="Chan A.P."/>
            <person name="Thibaud-Nissen F."/>
            <person name="Schobel S."/>
            <person name="Town C.D."/>
        </authorList>
    </citation>
    <scope>GENOME REANNOTATION</scope>
    <source>
        <strain evidence="11">cv. Columbia</strain>
    </source>
</reference>
<dbReference type="GO" id="GO:0006357">
    <property type="term" value="P:regulation of transcription by RNA polymerase II"/>
    <property type="evidence" value="ECO:0007669"/>
    <property type="project" value="InterPro"/>
</dbReference>
<keyword evidence="4" id="KW-0804">Transcription</keyword>
<feature type="compositionally biased region" description="Polar residues" evidence="6">
    <location>
        <begin position="60"/>
        <end position="72"/>
    </location>
</feature>
<feature type="signal peptide" evidence="7">
    <location>
        <begin position="1"/>
        <end position="24"/>
    </location>
</feature>
<evidence type="ECO:0000313" key="9">
    <source>
        <dbReference type="Araport" id="AT5G51790"/>
    </source>
</evidence>
<evidence type="ECO:0000313" key="10">
    <source>
        <dbReference type="EMBL" id="ANM70906.1"/>
    </source>
</evidence>
<sequence>MKTTPLPRLHYLVSLLCFFLSSKIKEDRPNYVRAVSPINLTSSLEKTREKKKRLLLRSTISKPQPMNPSNNPKKTRHQSHMPQERDETKKEKKLLHRNIERQRRQEMAILFASLRSQLPLKYIKGKRAMSDHVNGAVSFIKDTQTRIKDLSARRDELKREIGDPTSLTGSGSGSGSSRSEPASVMVQPCVSGFEVVVSSLASGLEAWPLSRVLEVLHGQGLEVISSLTARVNERLMYTIQVEVNSFDCFDLAWLQQKLIEQLVLSTTRH</sequence>
<dbReference type="Proteomes" id="UP000006548">
    <property type="component" value="Chromosome 5"/>
</dbReference>
<gene>
    <name evidence="10" type="primary">MIO24.8</name>
    <name evidence="10" type="synonym">MIO24_8</name>
    <name evidence="9 10" type="ordered locus">At5g51790</name>
</gene>
<dbReference type="Gene3D" id="4.10.280.10">
    <property type="entry name" value="Helix-loop-helix DNA-binding domain"/>
    <property type="match status" value="1"/>
</dbReference>
<feature type="region of interest" description="Disordered" evidence="6">
    <location>
        <begin position="155"/>
        <end position="181"/>
    </location>
</feature>
<dbReference type="GeneID" id="835253"/>
<evidence type="ECO:0000259" key="8">
    <source>
        <dbReference type="PROSITE" id="PS50888"/>
    </source>
</evidence>
<dbReference type="PANTHER" id="PTHR13935">
    <property type="entry name" value="ACHAETE-SCUTE TRANSCRIPTION FACTOR-RELATED"/>
    <property type="match status" value="1"/>
</dbReference>
<keyword evidence="3 10" id="KW-0238">DNA-binding</keyword>
<name>A0A1P8BH39_ARATH</name>
<proteinExistence type="evidence at protein level"/>
<evidence type="ECO:0000256" key="4">
    <source>
        <dbReference type="ARBA" id="ARBA00023163"/>
    </source>
</evidence>
<dbReference type="Araport" id="AT5G51790"/>
<evidence type="ECO:0007829" key="12">
    <source>
        <dbReference type="PeptideAtlas" id="A0A1P8BH39"/>
    </source>
</evidence>
<comment type="subcellular location">
    <subcellularLocation>
        <location evidence="1">Nucleus</location>
    </subcellularLocation>
</comment>
<organism evidence="10 11">
    <name type="scientific">Arabidopsis thaliana</name>
    <name type="common">Mouse-ear cress</name>
    <dbReference type="NCBI Taxonomy" id="3702"/>
    <lineage>
        <taxon>Eukaryota</taxon>
        <taxon>Viridiplantae</taxon>
        <taxon>Streptophyta</taxon>
        <taxon>Embryophyta</taxon>
        <taxon>Tracheophyta</taxon>
        <taxon>Spermatophyta</taxon>
        <taxon>Magnoliopsida</taxon>
        <taxon>eudicotyledons</taxon>
        <taxon>Gunneridae</taxon>
        <taxon>Pentapetalae</taxon>
        <taxon>rosids</taxon>
        <taxon>malvids</taxon>
        <taxon>Brassicales</taxon>
        <taxon>Brassicaceae</taxon>
        <taxon>Camelineae</taxon>
        <taxon>Arabidopsis</taxon>
    </lineage>
</organism>
<dbReference type="OrthoDB" id="1935281at2759"/>
<dbReference type="GO" id="GO:0003700">
    <property type="term" value="F:DNA-binding transcription factor activity"/>
    <property type="evidence" value="ECO:0007669"/>
    <property type="project" value="InterPro"/>
</dbReference>
<evidence type="ECO:0000313" key="11">
    <source>
        <dbReference type="Proteomes" id="UP000006548"/>
    </source>
</evidence>
<dbReference type="ExpressionAtlas" id="A0A1P8BH39">
    <property type="expression patterns" value="baseline and differential"/>
</dbReference>